<keyword evidence="9" id="KW-0449">Lipoprotein</keyword>
<feature type="region of interest" description="Disordered" evidence="12">
    <location>
        <begin position="356"/>
        <end position="375"/>
    </location>
</feature>
<feature type="chain" id="PRO_5016425376" evidence="13">
    <location>
        <begin position="25"/>
        <end position="742"/>
    </location>
</feature>
<protein>
    <submittedName>
        <fullName evidence="15">Acid protease</fullName>
    </submittedName>
</protein>
<keyword evidence="16" id="KW-1185">Reference proteome</keyword>
<keyword evidence="4 11" id="KW-0645">Protease</keyword>
<dbReference type="PRINTS" id="PR00792">
    <property type="entry name" value="PEPSIN"/>
</dbReference>
<keyword evidence="5 11" id="KW-0064">Aspartyl protease</keyword>
<evidence type="ECO:0000256" key="2">
    <source>
        <dbReference type="ARBA" id="ARBA00007447"/>
    </source>
</evidence>
<dbReference type="OrthoDB" id="2747330at2759"/>
<dbReference type="PROSITE" id="PS00141">
    <property type="entry name" value="ASP_PROTEASE"/>
    <property type="match status" value="2"/>
</dbReference>
<evidence type="ECO:0000256" key="11">
    <source>
        <dbReference type="RuleBase" id="RU000454"/>
    </source>
</evidence>
<dbReference type="PANTHER" id="PTHR47966">
    <property type="entry name" value="BETA-SITE APP-CLEAVING ENZYME, ISOFORM A-RELATED"/>
    <property type="match status" value="1"/>
</dbReference>
<keyword evidence="6 11" id="KW-0378">Hydrolase</keyword>
<evidence type="ECO:0000256" key="1">
    <source>
        <dbReference type="ARBA" id="ARBA00004236"/>
    </source>
</evidence>
<keyword evidence="8" id="KW-0325">Glycoprotein</keyword>
<evidence type="ECO:0000256" key="8">
    <source>
        <dbReference type="ARBA" id="ARBA00023180"/>
    </source>
</evidence>
<evidence type="ECO:0000256" key="7">
    <source>
        <dbReference type="ARBA" id="ARBA00023136"/>
    </source>
</evidence>
<reference evidence="15 16" key="1">
    <citation type="journal article" date="2018" name="Mol. Biol. Evol.">
        <title>Broad Genomic Sampling Reveals a Smut Pathogenic Ancestry of the Fungal Clade Ustilaginomycotina.</title>
        <authorList>
            <person name="Kijpornyongpan T."/>
            <person name="Mondo S.J."/>
            <person name="Barry K."/>
            <person name="Sandor L."/>
            <person name="Lee J."/>
            <person name="Lipzen A."/>
            <person name="Pangilinan J."/>
            <person name="LaButti K."/>
            <person name="Hainaut M."/>
            <person name="Henrissat B."/>
            <person name="Grigoriev I.V."/>
            <person name="Spatafora J.W."/>
            <person name="Aime M.C."/>
        </authorList>
    </citation>
    <scope>NUCLEOTIDE SEQUENCE [LARGE SCALE GENOMIC DNA]</scope>
    <source>
        <strain evidence="15 16">MCA 4718</strain>
    </source>
</reference>
<dbReference type="Pfam" id="PF00026">
    <property type="entry name" value="Asp"/>
    <property type="match status" value="1"/>
</dbReference>
<feature type="compositionally biased region" description="Low complexity" evidence="12">
    <location>
        <begin position="86"/>
        <end position="96"/>
    </location>
</feature>
<feature type="compositionally biased region" description="Acidic residues" evidence="12">
    <location>
        <begin position="172"/>
        <end position="192"/>
    </location>
</feature>
<evidence type="ECO:0000256" key="9">
    <source>
        <dbReference type="ARBA" id="ARBA00023288"/>
    </source>
</evidence>
<dbReference type="EMBL" id="KZ819321">
    <property type="protein sequence ID" value="PWN24303.1"/>
    <property type="molecule type" value="Genomic_DNA"/>
</dbReference>
<evidence type="ECO:0000256" key="12">
    <source>
        <dbReference type="SAM" id="MobiDB-lite"/>
    </source>
</evidence>
<dbReference type="FunFam" id="2.40.70.10:FF:000008">
    <property type="entry name" value="Cathepsin D"/>
    <property type="match status" value="1"/>
</dbReference>
<keyword evidence="3" id="KW-1003">Cell membrane</keyword>
<dbReference type="InterPro" id="IPR033121">
    <property type="entry name" value="PEPTIDASE_A1"/>
</dbReference>
<dbReference type="SUPFAM" id="SSF50630">
    <property type="entry name" value="Acid proteases"/>
    <property type="match status" value="1"/>
</dbReference>
<gene>
    <name evidence="15" type="ORF">BCV69DRAFT_25621</name>
</gene>
<feature type="region of interest" description="Disordered" evidence="12">
    <location>
        <begin position="168"/>
        <end position="193"/>
    </location>
</feature>
<evidence type="ECO:0000256" key="10">
    <source>
        <dbReference type="PIRSR" id="PIRSR601461-1"/>
    </source>
</evidence>
<evidence type="ECO:0000313" key="15">
    <source>
        <dbReference type="EMBL" id="PWN24303.1"/>
    </source>
</evidence>
<dbReference type="Proteomes" id="UP000245942">
    <property type="component" value="Unassembled WGS sequence"/>
</dbReference>
<dbReference type="PROSITE" id="PS51767">
    <property type="entry name" value="PEPTIDASE_A1"/>
    <property type="match status" value="1"/>
</dbReference>
<evidence type="ECO:0000256" key="4">
    <source>
        <dbReference type="ARBA" id="ARBA00022670"/>
    </source>
</evidence>
<keyword evidence="7" id="KW-0472">Membrane</keyword>
<organism evidence="15 16">
    <name type="scientific">Pseudomicrostroma glucosiphilum</name>
    <dbReference type="NCBI Taxonomy" id="1684307"/>
    <lineage>
        <taxon>Eukaryota</taxon>
        <taxon>Fungi</taxon>
        <taxon>Dikarya</taxon>
        <taxon>Basidiomycota</taxon>
        <taxon>Ustilaginomycotina</taxon>
        <taxon>Exobasidiomycetes</taxon>
        <taxon>Microstromatales</taxon>
        <taxon>Microstromatales incertae sedis</taxon>
        <taxon>Pseudomicrostroma</taxon>
    </lineage>
</organism>
<sequence length="742" mass="78116">MTNISVNFLHLFFLLLSLGAMDQANQGGGPLRGARAAPVLPSTVSASPSRRGSIVVDGGPASEAATPDRRGSLLAGPRVASVSQVSARRLSSASISSDRRRDSISGTPGRRMSSVSITPESRMGSISNPSGRRMISLSAAPDRRRSALAVPASDLRRKSSYGLLSTIARDIGEDDDDDDEDALSDDDDDDPDSSVIHFPVIKGRNASGTQGVSLELRELESKSGAHPQMLLQHHLNTANAKLARMAGLDPFTEEDRANALQRRRESIIEDVQRRSLQEPRRVHSGRFGFAPSFAAGADSKKDEAAARRALDFEEQDPLTPNAVPVRNPFEAREGQKVEEDAAEAGDESIVEVASDFPLVERGPSEDEDSHELDRRGTYNIAKLGFPKAALKASESETLMTAEATSHSGSLGLAIEANDIGYIANVTIGGAGAFRVLIDSGSADTWVPSTACTDCGSHKQLGSSTSSTYKSGSKNFSITYGTGSLSGHTATDTLKIGGYSLQNKTLGVATKESTDFSSSETPFDGLMGLANAQLASTGAPTPIDSLYSKGLVSQPVMGYHLGRSADGRSNNDGEVTFGGVNSDKYTGSLTVFDNYSTQGFWEAKFSQVSFGGKAISLTGSYTRSAILDTGTTLIVAPQADADAFHAAIPGSKSDGSGGYTIPCTTSKQVAFTIGGKTWKMDPRDMLFLPVDSNNLTGECVSAVSAGTVGTTGEWLFGAAFLKNVYFATNAKTNTIALGKLAET</sequence>
<evidence type="ECO:0000256" key="13">
    <source>
        <dbReference type="SAM" id="SignalP"/>
    </source>
</evidence>
<name>A0A316UK09_9BASI</name>
<dbReference type="AlphaFoldDB" id="A0A316UK09"/>
<feature type="signal peptide" evidence="13">
    <location>
        <begin position="1"/>
        <end position="24"/>
    </location>
</feature>
<feature type="region of interest" description="Disordered" evidence="12">
    <location>
        <begin position="41"/>
        <end position="147"/>
    </location>
</feature>
<dbReference type="InterPro" id="IPR001969">
    <property type="entry name" value="Aspartic_peptidase_AS"/>
</dbReference>
<comment type="subcellular location">
    <subcellularLocation>
        <location evidence="1">Cell membrane</location>
    </subcellularLocation>
</comment>
<dbReference type="GeneID" id="37012327"/>
<dbReference type="InterPro" id="IPR001461">
    <property type="entry name" value="Aspartic_peptidase_A1"/>
</dbReference>
<evidence type="ECO:0000256" key="6">
    <source>
        <dbReference type="ARBA" id="ARBA00022801"/>
    </source>
</evidence>
<dbReference type="PANTHER" id="PTHR47966:SF75">
    <property type="entry name" value="ENDOPEPTIDASE (CTSD), PUTATIVE (AFU_ORTHOLOGUE AFUA_4G07040)-RELATED"/>
    <property type="match status" value="1"/>
</dbReference>
<evidence type="ECO:0000256" key="3">
    <source>
        <dbReference type="ARBA" id="ARBA00022475"/>
    </source>
</evidence>
<feature type="active site" evidence="10">
    <location>
        <position position="438"/>
    </location>
</feature>
<evidence type="ECO:0000259" key="14">
    <source>
        <dbReference type="PROSITE" id="PS51767"/>
    </source>
</evidence>
<evidence type="ECO:0000256" key="5">
    <source>
        <dbReference type="ARBA" id="ARBA00022750"/>
    </source>
</evidence>
<dbReference type="FunFam" id="2.40.70.10:FF:000060">
    <property type="entry name" value="Aspartic-type endopeptidase ctsD"/>
    <property type="match status" value="1"/>
</dbReference>
<feature type="compositionally biased region" description="Polar residues" evidence="12">
    <location>
        <begin position="113"/>
        <end position="130"/>
    </location>
</feature>
<dbReference type="GO" id="GO:0004190">
    <property type="term" value="F:aspartic-type endopeptidase activity"/>
    <property type="evidence" value="ECO:0007669"/>
    <property type="project" value="UniProtKB-KW"/>
</dbReference>
<dbReference type="STRING" id="1684307.A0A316UK09"/>
<feature type="domain" description="Peptidase A1" evidence="14">
    <location>
        <begin position="421"/>
        <end position="737"/>
    </location>
</feature>
<dbReference type="Gene3D" id="2.40.70.10">
    <property type="entry name" value="Acid Proteases"/>
    <property type="match status" value="2"/>
</dbReference>
<dbReference type="GO" id="GO:0006508">
    <property type="term" value="P:proteolysis"/>
    <property type="evidence" value="ECO:0007669"/>
    <property type="project" value="UniProtKB-KW"/>
</dbReference>
<evidence type="ECO:0000313" key="16">
    <source>
        <dbReference type="Proteomes" id="UP000245942"/>
    </source>
</evidence>
<dbReference type="InterPro" id="IPR034164">
    <property type="entry name" value="Pepsin-like_dom"/>
</dbReference>
<dbReference type="InterPro" id="IPR021109">
    <property type="entry name" value="Peptidase_aspartic_dom_sf"/>
</dbReference>
<dbReference type="GO" id="GO:0005886">
    <property type="term" value="C:plasma membrane"/>
    <property type="evidence" value="ECO:0007669"/>
    <property type="project" value="UniProtKB-SubCell"/>
</dbReference>
<accession>A0A316UK09</accession>
<feature type="active site" evidence="10">
    <location>
        <position position="627"/>
    </location>
</feature>
<comment type="similarity">
    <text evidence="2 11">Belongs to the peptidase A1 family.</text>
</comment>
<dbReference type="CDD" id="cd05471">
    <property type="entry name" value="pepsin_like"/>
    <property type="match status" value="1"/>
</dbReference>
<keyword evidence="13" id="KW-0732">Signal</keyword>
<proteinExistence type="inferred from homology"/>
<dbReference type="RefSeq" id="XP_025351463.1">
    <property type="nucleotide sequence ID" value="XM_025490593.1"/>
</dbReference>